<evidence type="ECO:0000256" key="4">
    <source>
        <dbReference type="ARBA" id="ARBA00022490"/>
    </source>
</evidence>
<dbReference type="Pfam" id="PF03810">
    <property type="entry name" value="IBN_N"/>
    <property type="match status" value="1"/>
</dbReference>
<evidence type="ECO:0000313" key="8">
    <source>
        <dbReference type="EMBL" id="CAD7452771.1"/>
    </source>
</evidence>
<dbReference type="GO" id="GO:0031267">
    <property type="term" value="F:small GTPase binding"/>
    <property type="evidence" value="ECO:0007669"/>
    <property type="project" value="InterPro"/>
</dbReference>
<dbReference type="PROSITE" id="PS50166">
    <property type="entry name" value="IMPORTIN_B_NT"/>
    <property type="match status" value="1"/>
</dbReference>
<dbReference type="PANTHER" id="PTHR10997:SF18">
    <property type="entry name" value="D-IMPORTIN 7_RANBP7"/>
    <property type="match status" value="1"/>
</dbReference>
<proteinExistence type="predicted"/>
<evidence type="ECO:0000256" key="2">
    <source>
        <dbReference type="ARBA" id="ARBA00004496"/>
    </source>
</evidence>
<keyword evidence="3" id="KW-0813">Transport</keyword>
<dbReference type="InterPro" id="IPR016024">
    <property type="entry name" value="ARM-type_fold"/>
</dbReference>
<dbReference type="GO" id="GO:0006606">
    <property type="term" value="P:protein import into nucleus"/>
    <property type="evidence" value="ECO:0007669"/>
    <property type="project" value="TreeGrafter"/>
</dbReference>
<accession>A0A7R9FGM1</accession>
<gene>
    <name evidence="8" type="ORF">TTEB3V08_LOCUS941</name>
</gene>
<name>A0A7R9FGM1_9NEOP</name>
<reference evidence="8" key="1">
    <citation type="submission" date="2020-11" db="EMBL/GenBank/DDBJ databases">
        <authorList>
            <person name="Tran Van P."/>
        </authorList>
    </citation>
    <scope>NUCLEOTIDE SEQUENCE</scope>
</reference>
<evidence type="ECO:0000256" key="1">
    <source>
        <dbReference type="ARBA" id="ARBA00004123"/>
    </source>
</evidence>
<dbReference type="PANTHER" id="PTHR10997">
    <property type="entry name" value="IMPORTIN-7, 8, 11"/>
    <property type="match status" value="1"/>
</dbReference>
<evidence type="ECO:0000256" key="6">
    <source>
        <dbReference type="ARBA" id="ARBA00023242"/>
    </source>
</evidence>
<keyword evidence="5" id="KW-0653">Protein transport</keyword>
<comment type="subcellular location">
    <subcellularLocation>
        <location evidence="2">Cytoplasm</location>
    </subcellularLocation>
    <subcellularLocation>
        <location evidence="1">Nucleus</location>
    </subcellularLocation>
</comment>
<organism evidence="8">
    <name type="scientific">Timema tahoe</name>
    <dbReference type="NCBI Taxonomy" id="61484"/>
    <lineage>
        <taxon>Eukaryota</taxon>
        <taxon>Metazoa</taxon>
        <taxon>Ecdysozoa</taxon>
        <taxon>Arthropoda</taxon>
        <taxon>Hexapoda</taxon>
        <taxon>Insecta</taxon>
        <taxon>Pterygota</taxon>
        <taxon>Neoptera</taxon>
        <taxon>Polyneoptera</taxon>
        <taxon>Phasmatodea</taxon>
        <taxon>Timematodea</taxon>
        <taxon>Timematoidea</taxon>
        <taxon>Timematidae</taxon>
        <taxon>Timema</taxon>
    </lineage>
</organism>
<protein>
    <recommendedName>
        <fullName evidence="7">Importin N-terminal domain-containing protein</fullName>
    </recommendedName>
</protein>
<dbReference type="InterPro" id="IPR001494">
    <property type="entry name" value="Importin-beta_N"/>
</dbReference>
<keyword evidence="4" id="KW-0963">Cytoplasm</keyword>
<evidence type="ECO:0000256" key="3">
    <source>
        <dbReference type="ARBA" id="ARBA00022448"/>
    </source>
</evidence>
<evidence type="ECO:0000256" key="5">
    <source>
        <dbReference type="ARBA" id="ARBA00022927"/>
    </source>
</evidence>
<dbReference type="SMART" id="SM00913">
    <property type="entry name" value="IBN_N"/>
    <property type="match status" value="1"/>
</dbReference>
<dbReference type="AlphaFoldDB" id="A0A7R9FGM1"/>
<dbReference type="InterPro" id="IPR011989">
    <property type="entry name" value="ARM-like"/>
</dbReference>
<feature type="domain" description="Importin N-terminal" evidence="7">
    <location>
        <begin position="11"/>
        <end position="90"/>
    </location>
</feature>
<evidence type="ECO:0000259" key="7">
    <source>
        <dbReference type="PROSITE" id="PS50166"/>
    </source>
</evidence>
<sequence>MGFILPLHANAVFFIFQIHKIIGFAPSLLQVVMLTDVDMPVRQAGVIYLKNLVTQHWADKEAEPGQPLPFSVHEQDRAMIRDAIVDAVVHAPDLIKVQLSVCVSNIVKHDFPGRWTQIVDKISIYLQNPDAAGWTGALMCLYQLVKNFE</sequence>
<dbReference type="GO" id="GO:0005829">
    <property type="term" value="C:cytosol"/>
    <property type="evidence" value="ECO:0007669"/>
    <property type="project" value="TreeGrafter"/>
</dbReference>
<dbReference type="GO" id="GO:0005635">
    <property type="term" value="C:nuclear envelope"/>
    <property type="evidence" value="ECO:0007669"/>
    <property type="project" value="TreeGrafter"/>
</dbReference>
<dbReference type="SUPFAM" id="SSF48371">
    <property type="entry name" value="ARM repeat"/>
    <property type="match status" value="1"/>
</dbReference>
<dbReference type="EMBL" id="OE000173">
    <property type="protein sequence ID" value="CAD7452771.1"/>
    <property type="molecule type" value="Genomic_DNA"/>
</dbReference>
<dbReference type="Gene3D" id="1.25.10.10">
    <property type="entry name" value="Leucine-rich Repeat Variant"/>
    <property type="match status" value="1"/>
</dbReference>
<keyword evidence="6" id="KW-0539">Nucleus</keyword>